<feature type="transmembrane region" description="Helical" evidence="1">
    <location>
        <begin position="294"/>
        <end position="317"/>
    </location>
</feature>
<dbReference type="InterPro" id="IPR018650">
    <property type="entry name" value="STSV1_Orf64"/>
</dbReference>
<feature type="transmembrane region" description="Helical" evidence="1">
    <location>
        <begin position="182"/>
        <end position="209"/>
    </location>
</feature>
<feature type="transmembrane region" description="Helical" evidence="1">
    <location>
        <begin position="12"/>
        <end position="33"/>
    </location>
</feature>
<keyword evidence="1" id="KW-1133">Transmembrane helix</keyword>
<feature type="transmembrane region" description="Helical" evidence="1">
    <location>
        <begin position="108"/>
        <end position="127"/>
    </location>
</feature>
<feature type="transmembrane region" description="Helical" evidence="1">
    <location>
        <begin position="262"/>
        <end position="282"/>
    </location>
</feature>
<evidence type="ECO:0008006" key="4">
    <source>
        <dbReference type="Google" id="ProtNLM"/>
    </source>
</evidence>
<keyword evidence="1" id="KW-0472">Membrane</keyword>
<keyword evidence="3" id="KW-1185">Reference proteome</keyword>
<feature type="transmembrane region" description="Helical" evidence="1">
    <location>
        <begin position="133"/>
        <end position="152"/>
    </location>
</feature>
<evidence type="ECO:0000256" key="1">
    <source>
        <dbReference type="SAM" id="Phobius"/>
    </source>
</evidence>
<feature type="transmembrane region" description="Helical" evidence="1">
    <location>
        <begin position="429"/>
        <end position="452"/>
    </location>
</feature>
<gene>
    <name evidence="2" type="ORF">KTT_08720</name>
</gene>
<sequence length="575" mass="65127">MKRFHLRLSLSLRTQQLLAWLLLLTIMVVYSIWMSDQALLRYTTFRADAFDLGNMDQAFWNTIHGRPFQFTNQGSDNYGPPTRLATHVEPIILPLSLLYIFHGDARILLVFQTLALMAGALPVFMLTRKHLPSFPLLAPVMAASYLFAPALLGLNIFDFHPVSMAAPLLLYAVWAMEQRKHVWFIITCLLACACKEDIPLAVALLAILAIWKFRMRWTGSILALIGLLWTAIAFTVVIPRFFPGAQHSNYWYRYEALGSSPSAAIVNVLLHPWLPFTIFLTLDRIYYLFSLLRSSGFLALLAPEWLLPILPSLAVNILADGFAYNSGVYHYNAAIVPFVVIASIHGLRRFLQLWAGWREETLEGPPAIQKPLKETAHLPGVQIIVQLGRQGWLVLVGTGKRLWRVSRLSESGPFWRERRQSMRLRFAELARYCSLSIMYVVLIVWIVGMTMLNYSILTPRLNIFWATHSPGLHEQQIEQLLTMIPADASVSAGGNLNPHLTDRRYITVFPEITFLTSEPGVSNTVEYVIVDLDTLSPEDTNRSANFVDVLNQLQRSHQYKLVAQADGVILLKKAS</sequence>
<evidence type="ECO:0000313" key="3">
    <source>
        <dbReference type="Proteomes" id="UP000287352"/>
    </source>
</evidence>
<keyword evidence="1" id="KW-0812">Transmembrane</keyword>
<accession>A0A401ZVT3</accession>
<dbReference type="Proteomes" id="UP000287352">
    <property type="component" value="Unassembled WGS sequence"/>
</dbReference>
<comment type="caution">
    <text evidence="2">The sequence shown here is derived from an EMBL/GenBank/DDBJ whole genome shotgun (WGS) entry which is preliminary data.</text>
</comment>
<dbReference type="Pfam" id="PF09852">
    <property type="entry name" value="DUF2079"/>
    <property type="match status" value="2"/>
</dbReference>
<dbReference type="AlphaFoldDB" id="A0A401ZVT3"/>
<dbReference type="OrthoDB" id="5240834at2"/>
<proteinExistence type="predicted"/>
<dbReference type="EMBL" id="BIFR01000001">
    <property type="protein sequence ID" value="GCE11013.1"/>
    <property type="molecule type" value="Genomic_DNA"/>
</dbReference>
<evidence type="ECO:0000313" key="2">
    <source>
        <dbReference type="EMBL" id="GCE11013.1"/>
    </source>
</evidence>
<feature type="transmembrane region" description="Helical" evidence="1">
    <location>
        <begin position="329"/>
        <end position="347"/>
    </location>
</feature>
<organism evidence="2 3">
    <name type="scientific">Tengunoibacter tsumagoiensis</name>
    <dbReference type="NCBI Taxonomy" id="2014871"/>
    <lineage>
        <taxon>Bacteria</taxon>
        <taxon>Bacillati</taxon>
        <taxon>Chloroflexota</taxon>
        <taxon>Ktedonobacteria</taxon>
        <taxon>Ktedonobacterales</taxon>
        <taxon>Dictyobacteraceae</taxon>
        <taxon>Tengunoibacter</taxon>
    </lineage>
</organism>
<feature type="transmembrane region" description="Helical" evidence="1">
    <location>
        <begin position="221"/>
        <end position="242"/>
    </location>
</feature>
<name>A0A401ZVT3_9CHLR</name>
<reference evidence="3" key="1">
    <citation type="submission" date="2018-12" db="EMBL/GenBank/DDBJ databases">
        <title>Tengunoibacter tsumagoiensis gen. nov., sp. nov., Dictyobacter kobayashii sp. nov., D. alpinus sp. nov., and D. joshuensis sp. nov. and description of Dictyobacteraceae fam. nov. within the order Ktedonobacterales isolated from Tengu-no-mugimeshi.</title>
        <authorList>
            <person name="Wang C.M."/>
            <person name="Zheng Y."/>
            <person name="Sakai Y."/>
            <person name="Toyoda A."/>
            <person name="Minakuchi Y."/>
            <person name="Abe K."/>
            <person name="Yokota A."/>
            <person name="Yabe S."/>
        </authorList>
    </citation>
    <scope>NUCLEOTIDE SEQUENCE [LARGE SCALE GENOMIC DNA]</scope>
    <source>
        <strain evidence="3">Uno3</strain>
    </source>
</reference>
<protein>
    <recommendedName>
        <fullName evidence="4">DUF2079 domain-containing protein</fullName>
    </recommendedName>
</protein>
<dbReference type="RefSeq" id="WP_126578584.1">
    <property type="nucleotide sequence ID" value="NZ_BIFR01000001.1"/>
</dbReference>